<evidence type="ECO:0000313" key="3">
    <source>
        <dbReference type="Proteomes" id="UP000770661"/>
    </source>
</evidence>
<dbReference type="Proteomes" id="UP000770661">
    <property type="component" value="Unassembled WGS sequence"/>
</dbReference>
<keyword evidence="1" id="KW-1133">Transmembrane helix</keyword>
<keyword evidence="1" id="KW-0812">Transmembrane</keyword>
<name>A0A8J4Y172_CHIOP</name>
<feature type="transmembrane region" description="Helical" evidence="1">
    <location>
        <begin position="149"/>
        <end position="170"/>
    </location>
</feature>
<dbReference type="EMBL" id="JACEEZ010019978">
    <property type="protein sequence ID" value="KAG0715154.1"/>
    <property type="molecule type" value="Genomic_DNA"/>
</dbReference>
<keyword evidence="1" id="KW-0472">Membrane</keyword>
<evidence type="ECO:0000256" key="1">
    <source>
        <dbReference type="SAM" id="Phobius"/>
    </source>
</evidence>
<proteinExistence type="predicted"/>
<evidence type="ECO:0000313" key="2">
    <source>
        <dbReference type="EMBL" id="KAG0715154.1"/>
    </source>
</evidence>
<gene>
    <name evidence="2" type="ORF">GWK47_012620</name>
</gene>
<protein>
    <submittedName>
        <fullName evidence="2">Uncharacterized protein</fullName>
    </submittedName>
</protein>
<sequence>MPRLQVLRIGPFASGVLSEPFLLRCLASSPPPPLPPSGWCLLRPPDPLGRGVAGRGHVGYAGAPFVWKGSPRTFACGKVASWSSGGITGAGLPGSSAPSPGLFAPGILSSPGLPPRVALVSRSSLPGPPHCVSGGLSAVGLGRWDCRHFVVHPLFSLLCLAIWLVTAPSWPGTAHMLARAMAVAAAQGMCFLVFRGWSFLSLRASRRSAQELSFLTRLDRALRGRPDTLLVGLNRWRLVYLFSSSLPLLPPESVLRSAILHGLGPSGGSSLAGPALVLRSVDFVSLLCSFWGSSLCWRSSLPGFLPPYRYPSGVSLRSSSARLSGSLWAAFLSFLNRSDLRRVSGSVVLDFLSFLAPNRWWSSASFFARLASLAGRIRPGIRPEPLFGGPTEVGGFSS</sequence>
<accession>A0A8J4Y172</accession>
<keyword evidence="3" id="KW-1185">Reference proteome</keyword>
<comment type="caution">
    <text evidence="2">The sequence shown here is derived from an EMBL/GenBank/DDBJ whole genome shotgun (WGS) entry which is preliminary data.</text>
</comment>
<organism evidence="2 3">
    <name type="scientific">Chionoecetes opilio</name>
    <name type="common">Atlantic snow crab</name>
    <name type="synonym">Cancer opilio</name>
    <dbReference type="NCBI Taxonomy" id="41210"/>
    <lineage>
        <taxon>Eukaryota</taxon>
        <taxon>Metazoa</taxon>
        <taxon>Ecdysozoa</taxon>
        <taxon>Arthropoda</taxon>
        <taxon>Crustacea</taxon>
        <taxon>Multicrustacea</taxon>
        <taxon>Malacostraca</taxon>
        <taxon>Eumalacostraca</taxon>
        <taxon>Eucarida</taxon>
        <taxon>Decapoda</taxon>
        <taxon>Pleocyemata</taxon>
        <taxon>Brachyura</taxon>
        <taxon>Eubrachyura</taxon>
        <taxon>Majoidea</taxon>
        <taxon>Majidae</taxon>
        <taxon>Chionoecetes</taxon>
    </lineage>
</organism>
<feature type="transmembrane region" description="Helical" evidence="1">
    <location>
        <begin position="176"/>
        <end position="197"/>
    </location>
</feature>
<reference evidence="2" key="1">
    <citation type="submission" date="2020-07" db="EMBL/GenBank/DDBJ databases">
        <title>The High-quality genome of the commercially important snow crab, Chionoecetes opilio.</title>
        <authorList>
            <person name="Jeong J.-H."/>
            <person name="Ryu S."/>
        </authorList>
    </citation>
    <scope>NUCLEOTIDE SEQUENCE</scope>
    <source>
        <strain evidence="2">MADBK_172401_WGS</strain>
        <tissue evidence="2">Digestive gland</tissue>
    </source>
</reference>
<dbReference type="AlphaFoldDB" id="A0A8J4Y172"/>